<dbReference type="InterPro" id="IPR028011">
    <property type="entry name" value="DUF4476"/>
</dbReference>
<proteinExistence type="predicted"/>
<dbReference type="Pfam" id="PF14771">
    <property type="entry name" value="DUF4476"/>
    <property type="match status" value="1"/>
</dbReference>
<protein>
    <recommendedName>
        <fullName evidence="2">DUF4476 domain-containing protein</fullName>
    </recommendedName>
</protein>
<evidence type="ECO:0000259" key="2">
    <source>
        <dbReference type="Pfam" id="PF14771"/>
    </source>
</evidence>
<dbReference type="AlphaFoldDB" id="A0A396YPK4"/>
<dbReference type="RefSeq" id="WP_118970656.1">
    <property type="nucleotide sequence ID" value="NZ_QHCT01000010.1"/>
</dbReference>
<name>A0A396YPK4_9LEPT</name>
<feature type="domain" description="DUF4476" evidence="2">
    <location>
        <begin position="27"/>
        <end position="112"/>
    </location>
</feature>
<organism evidence="3 4">
    <name type="scientific">Leptospira stimsonii</name>
    <dbReference type="NCBI Taxonomy" id="2202203"/>
    <lineage>
        <taxon>Bacteria</taxon>
        <taxon>Pseudomonadati</taxon>
        <taxon>Spirochaetota</taxon>
        <taxon>Spirochaetia</taxon>
        <taxon>Leptospirales</taxon>
        <taxon>Leptospiraceae</taxon>
        <taxon>Leptospira</taxon>
    </lineage>
</organism>
<dbReference type="OrthoDB" id="339835at2"/>
<feature type="signal peptide" evidence="1">
    <location>
        <begin position="1"/>
        <end position="23"/>
    </location>
</feature>
<reference evidence="4" key="1">
    <citation type="submission" date="2018-05" db="EMBL/GenBank/DDBJ databases">
        <title>Leptospira yasudae sp. nov. and Leptospira stimsonii sp. nov., two pathogenic species of the genus Leptospira isolated from environmental sources.</title>
        <authorList>
            <person name="Casanovas-Massana A."/>
            <person name="Hamond C."/>
            <person name="Santos L.A."/>
            <person name="Hacker K.P."/>
            <person name="Balassiano I."/>
            <person name="Medeiros M.A."/>
            <person name="Reis M.G."/>
            <person name="Ko A.I."/>
            <person name="Wunder E.A."/>
        </authorList>
    </citation>
    <scope>NUCLEOTIDE SEQUENCE [LARGE SCALE GENOMIC DNA]</scope>
    <source>
        <strain evidence="4">Yale</strain>
    </source>
</reference>
<evidence type="ECO:0000256" key="1">
    <source>
        <dbReference type="SAM" id="SignalP"/>
    </source>
</evidence>
<dbReference type="Proteomes" id="UP000265798">
    <property type="component" value="Unassembled WGS sequence"/>
</dbReference>
<accession>A0A396YPK4</accession>
<keyword evidence="1" id="KW-0732">Signal</keyword>
<dbReference type="EMBL" id="QHCT01000010">
    <property type="protein sequence ID" value="RHX85152.1"/>
    <property type="molecule type" value="Genomic_DNA"/>
</dbReference>
<evidence type="ECO:0000313" key="4">
    <source>
        <dbReference type="Proteomes" id="UP000265798"/>
    </source>
</evidence>
<evidence type="ECO:0000313" key="3">
    <source>
        <dbReference type="EMBL" id="RHX85152.1"/>
    </source>
</evidence>
<gene>
    <name evidence="3" type="ORF">DLM75_21775</name>
</gene>
<sequence>MNLFFNKVSFLLALIVVNFSLFAANQTTFTNIKVRIEKEGFSDGKLSVLRSEASRATFTATQVAELMDLFSFSSDKIKALTSLRNRIEDPENAYVIVERFSYDSDKKSAASLLDGIESALPKPPRVTKKTVCWGDGPGRYCYTEYIEQ</sequence>
<feature type="chain" id="PRO_5017433721" description="DUF4476 domain-containing protein" evidence="1">
    <location>
        <begin position="24"/>
        <end position="148"/>
    </location>
</feature>
<comment type="caution">
    <text evidence="3">The sequence shown here is derived from an EMBL/GenBank/DDBJ whole genome shotgun (WGS) entry which is preliminary data.</text>
</comment>